<dbReference type="STRING" id="48697.A0A101M908"/>
<dbReference type="EMBL" id="LLXE01000567">
    <property type="protein sequence ID" value="KUM56040.1"/>
    <property type="molecule type" value="Genomic_DNA"/>
</dbReference>
<dbReference type="SMART" id="SM00256">
    <property type="entry name" value="FBOX"/>
    <property type="match status" value="1"/>
</dbReference>
<evidence type="ECO:0000313" key="2">
    <source>
        <dbReference type="EMBL" id="KUM56040.1"/>
    </source>
</evidence>
<dbReference type="AlphaFoldDB" id="A0A101M908"/>
<dbReference type="OrthoDB" id="5295250at2759"/>
<name>A0A101M908_PENFR</name>
<accession>A0A101M908</accession>
<dbReference type="SUPFAM" id="SSF81383">
    <property type="entry name" value="F-box domain"/>
    <property type="match status" value="1"/>
</dbReference>
<feature type="domain" description="F-box" evidence="1">
    <location>
        <begin position="52"/>
        <end position="102"/>
    </location>
</feature>
<dbReference type="Pfam" id="PF00646">
    <property type="entry name" value="F-box"/>
    <property type="match status" value="1"/>
</dbReference>
<reference evidence="2 3" key="1">
    <citation type="submission" date="2015-10" db="EMBL/GenBank/DDBJ databases">
        <title>Genome sequencing of Penicillium freii.</title>
        <authorList>
            <person name="Nguyen H.D."/>
            <person name="Visagie C.M."/>
            <person name="Seifert K.A."/>
        </authorList>
    </citation>
    <scope>NUCLEOTIDE SEQUENCE [LARGE SCALE GENOMIC DNA]</scope>
    <source>
        <strain evidence="2 3">DAOM 242723</strain>
    </source>
</reference>
<dbReference type="PROSITE" id="PS50181">
    <property type="entry name" value="FBOX"/>
    <property type="match status" value="1"/>
</dbReference>
<dbReference type="InterPro" id="IPR036047">
    <property type="entry name" value="F-box-like_dom_sf"/>
</dbReference>
<dbReference type="SUPFAM" id="SSF82171">
    <property type="entry name" value="DPP6 N-terminal domain-like"/>
    <property type="match status" value="1"/>
</dbReference>
<dbReference type="Gene3D" id="1.20.1280.50">
    <property type="match status" value="1"/>
</dbReference>
<sequence length="524" mass="59571">MDSTTQPILAGFTALRDNSSQRRAALNEILDNLSPYEIREVKSRFETMTFQCDLLGKLPLELVAMLVKYLDLADLVLLRRVSKRWHVLLSSPIVVTAAIRYHMGEGVIKPDFTPANLNALIKKRIRMERGLPAVVVEVPFDPSPYIDDAPNRDAMSCSHGVCAWIEESTDRTTIFVVNLPTGENRTLTTANREEFTHVHVSDLLISATSVRGYCHVWNMRNQQHKSFRIPSLRFNHYISIGSKVMLSYADSVVHFCFDSGVARSIQTGPFILLLSLHAEEDRFSVVCVRGKDGNDIQLWEYAGLYREDHYLQTQKFSVHDNTFICIWEQYQELPFRPDELWGSKYTPGAIISKKYRACLQLGQSSALLGNCTTEAYRRTHYPTTYDPPLRDEVESGSLSLSLEADDRITVHFHAPEPNTRSPHVNLDYSAQGRGLIYCFENSHLSGTTILRVGFEFSDPSLAPDAKACRFESSHRMVFPHERVCTSAFGDGDFVVFPADGKIWIWCFDETWRPSGLPNMRIATW</sequence>
<evidence type="ECO:0000259" key="1">
    <source>
        <dbReference type="PROSITE" id="PS50181"/>
    </source>
</evidence>
<dbReference type="Proteomes" id="UP000055045">
    <property type="component" value="Unassembled WGS sequence"/>
</dbReference>
<dbReference type="InterPro" id="IPR001810">
    <property type="entry name" value="F-box_dom"/>
</dbReference>
<evidence type="ECO:0000313" key="3">
    <source>
        <dbReference type="Proteomes" id="UP000055045"/>
    </source>
</evidence>
<gene>
    <name evidence="2" type="ORF">ACN42_g11187</name>
</gene>
<comment type="caution">
    <text evidence="2">The sequence shown here is derived from an EMBL/GenBank/DDBJ whole genome shotgun (WGS) entry which is preliminary data.</text>
</comment>
<proteinExistence type="predicted"/>
<organism evidence="2 3">
    <name type="scientific">Penicillium freii</name>
    <dbReference type="NCBI Taxonomy" id="48697"/>
    <lineage>
        <taxon>Eukaryota</taxon>
        <taxon>Fungi</taxon>
        <taxon>Dikarya</taxon>
        <taxon>Ascomycota</taxon>
        <taxon>Pezizomycotina</taxon>
        <taxon>Eurotiomycetes</taxon>
        <taxon>Eurotiomycetidae</taxon>
        <taxon>Eurotiales</taxon>
        <taxon>Aspergillaceae</taxon>
        <taxon>Penicillium</taxon>
    </lineage>
</organism>
<protein>
    <recommendedName>
        <fullName evidence="1">F-box domain-containing protein</fullName>
    </recommendedName>
</protein>
<keyword evidence="3" id="KW-1185">Reference proteome</keyword>
<dbReference type="CDD" id="cd09917">
    <property type="entry name" value="F-box_SF"/>
    <property type="match status" value="1"/>
</dbReference>